<protein>
    <recommendedName>
        <fullName evidence="1">site-specific DNA-methyltransferase (adenine-specific)</fullName>
        <ecNumber evidence="1">2.1.1.72</ecNumber>
    </recommendedName>
</protein>
<dbReference type="InterPro" id="IPR050953">
    <property type="entry name" value="N4_N6_ade-DNA_methylase"/>
</dbReference>
<evidence type="ECO:0000256" key="3">
    <source>
        <dbReference type="ARBA" id="ARBA00022679"/>
    </source>
</evidence>
<reference evidence="7 8" key="1">
    <citation type="submission" date="2019-09" db="EMBL/GenBank/DDBJ databases">
        <title>Phylogeny of genus Pseudoclavibacter and closely related genus.</title>
        <authorList>
            <person name="Li Y."/>
        </authorList>
    </citation>
    <scope>NUCLEOTIDE SEQUENCE [LARGE SCALE GENOMIC DNA]</scope>
    <source>
        <strain evidence="7 8">KCTC 13959</strain>
    </source>
</reference>
<dbReference type="SUPFAM" id="SSF53335">
    <property type="entry name" value="S-adenosyl-L-methionine-dependent methyltransferases"/>
    <property type="match status" value="1"/>
</dbReference>
<evidence type="ECO:0000256" key="5">
    <source>
        <dbReference type="ARBA" id="ARBA00047942"/>
    </source>
</evidence>
<dbReference type="GO" id="GO:0009007">
    <property type="term" value="F:site-specific DNA-methyltransferase (adenine-specific) activity"/>
    <property type="evidence" value="ECO:0007669"/>
    <property type="project" value="UniProtKB-EC"/>
</dbReference>
<organism evidence="7 8">
    <name type="scientific">Gulosibacter chungangensis</name>
    <dbReference type="NCBI Taxonomy" id="979746"/>
    <lineage>
        <taxon>Bacteria</taxon>
        <taxon>Bacillati</taxon>
        <taxon>Actinomycetota</taxon>
        <taxon>Actinomycetes</taxon>
        <taxon>Micrococcales</taxon>
        <taxon>Microbacteriaceae</taxon>
        <taxon>Gulosibacter</taxon>
    </lineage>
</organism>
<comment type="caution">
    <text evidence="7">The sequence shown here is derived from an EMBL/GenBank/DDBJ whole genome shotgun (WGS) entry which is preliminary data.</text>
</comment>
<evidence type="ECO:0000313" key="8">
    <source>
        <dbReference type="Proteomes" id="UP000433493"/>
    </source>
</evidence>
<sequence>MVASDAMIIGESWISEHFFTTDSKKESFNAEVQKRHRLWKDFEDTGQTSARSRLRTARGDLVAALSELATRTADGEQWLPSEHTAQALDELLYTPLTTALGAGEGFLTERRDGPVRWFHEDGIATSELAIIEAAPADSIDDLLRKGQDETQHALVTPYVPEDDELHPLNGVPRLLSRVFQVDEVPYALVFAGQWVLITDRERWPEGRYLAIDLQIVLERNDQKQLGEMDRTTACLAFESFVSNGVDNSGTPWWTEVIDASKKHAVGVSQDLRDGVRESIEIIANEVVSRRKQQGLPPLPQDQAQPLAVQSLRYLYRILFLLYAEASPELEVLPVGSPEYGEGYSIDRLRDLALVELESEKAKASTHLYESLDVLFRLVDQGHGEDARQPAAGEEHLVEGLTFHSLRADLFAPAAIAHISDVKLGNQALIEVLSRLLLSRAENGRDRGFISYADLGINQLGAVYEGLMSYTGFFAEEDLYEVAKNGDSSKGSWVVPTSRADHLDDRDFVMEQDAITGAERKVVHRAGTFVYRLSGRARQQSASYYTPEVLTKFTVSQALEELLDQNDTVTPADEILELTVCEPALGSGAFAIEATRQLAAEYLKRKQRETGITIDPEEYPQELQRVKAHIALHQVYGVDLNSTAVELAEISLWLDTMLQGLDAPWFGLHLRRGNSLIGARHAVYSADQIKRRAWLKTEPAEIPTTTTVEDLADFTFATQISGKIFHFLLPAAGWGAAADNREVKELSPTGAKALRDWSRRITVQLDKRQIERLQNLSLRVERMWQFVIRRFEIAEREARRSVQVFGQVDVSSREHVVKREEIQRKLQDADGAYQRLRLVMDAWCALWFWPVPIAERDAMPPDMNEWMDALQAILGVHTETKASSAKFGQTELDMPTKWDALGDSESNDLAFANVSSIADVIRDHPWISVVKNVADAQGFFHWSLDFASVMAKNGGFDLQVGNPPWVRPRTDLEALYAEADPWWQLNPKATQAVKAIKRREALSIVGMPELVMDGASEVLSTSAFIGSASEYAQLTGLQPDYYRCFMVNTWRHSSSRGISSLLHPDTHFTDARGGAFRASTYPRIRRHWQFVNELQLFREILHLVSFGVHVYGAPRDPYFLHAVNLYHPDTVESSLVHDGSGAKPGIKDPSGNWDLRPHRSRIEYVNHRVLKSWRDFLGDRNIPVSETSMVYIINTNMQSVVEKLVDQARLLDQNFEWSAGWHETIDRRNGRFDVEWGLASSWSDVILQGVHIHIANSFYKSPNKTMKHHQDWTPIDLSILADDALPVTSYKPNVNREYREKYTHWGAKSALDFYRFAWRNMASNTGERTLVGTIIPPGAAHINAVSAIGFTAEESMGQLLLVAGVMSSLVADAQIRLVPKSTITAKTISRLAIPKFGTLEADVQWRMGRLVSLTNEFESIHTFNSVACEWALTPWWADAKKLQDVPVGEWDRSVPLRIDAERRQALVEIDVIVALCCGLTVDDLSTIYRTQFPVLVGHDKTKYVYDLYGREIPGELAREWHRRGNDIEEEELLVPNTEGNLTQYVLPFRTLDREAEMREAYAYFEKKLQESA</sequence>
<comment type="catalytic activity">
    <reaction evidence="5">
        <text>a 2'-deoxyadenosine in DNA + S-adenosyl-L-methionine = an N(6)-methyl-2'-deoxyadenosine in DNA + S-adenosyl-L-homocysteine + H(+)</text>
        <dbReference type="Rhea" id="RHEA:15197"/>
        <dbReference type="Rhea" id="RHEA-COMP:12418"/>
        <dbReference type="Rhea" id="RHEA-COMP:12419"/>
        <dbReference type="ChEBI" id="CHEBI:15378"/>
        <dbReference type="ChEBI" id="CHEBI:57856"/>
        <dbReference type="ChEBI" id="CHEBI:59789"/>
        <dbReference type="ChEBI" id="CHEBI:90615"/>
        <dbReference type="ChEBI" id="CHEBI:90616"/>
        <dbReference type="EC" id="2.1.1.72"/>
    </reaction>
</comment>
<accession>A0A7J5BC28</accession>
<keyword evidence="2 7" id="KW-0489">Methyltransferase</keyword>
<dbReference type="InterPro" id="IPR029063">
    <property type="entry name" value="SAM-dependent_MTases_sf"/>
</dbReference>
<dbReference type="Pfam" id="PF07669">
    <property type="entry name" value="Eco57I"/>
    <property type="match status" value="1"/>
</dbReference>
<dbReference type="PANTHER" id="PTHR33841:SF1">
    <property type="entry name" value="DNA METHYLTRANSFERASE A"/>
    <property type="match status" value="1"/>
</dbReference>
<dbReference type="Proteomes" id="UP000433493">
    <property type="component" value="Unassembled WGS sequence"/>
</dbReference>
<keyword evidence="3 7" id="KW-0808">Transferase</keyword>
<feature type="domain" description="Type II methyltransferase M.TaqI-like" evidence="6">
    <location>
        <begin position="632"/>
        <end position="969"/>
    </location>
</feature>
<dbReference type="GO" id="GO:0032259">
    <property type="term" value="P:methylation"/>
    <property type="evidence" value="ECO:0007669"/>
    <property type="project" value="UniProtKB-KW"/>
</dbReference>
<dbReference type="EMBL" id="WBKB01000003">
    <property type="protein sequence ID" value="KAB1643537.1"/>
    <property type="molecule type" value="Genomic_DNA"/>
</dbReference>
<evidence type="ECO:0000259" key="6">
    <source>
        <dbReference type="Pfam" id="PF07669"/>
    </source>
</evidence>
<dbReference type="InterPro" id="IPR011639">
    <property type="entry name" value="MethylTrfase_TaqI-like_dom"/>
</dbReference>
<dbReference type="EC" id="2.1.1.72" evidence="1"/>
<dbReference type="Gene3D" id="3.40.50.150">
    <property type="entry name" value="Vaccinia Virus protein VP39"/>
    <property type="match status" value="1"/>
</dbReference>
<dbReference type="GO" id="GO:0006304">
    <property type="term" value="P:DNA modification"/>
    <property type="evidence" value="ECO:0007669"/>
    <property type="project" value="InterPro"/>
</dbReference>
<gene>
    <name evidence="7" type="ORF">F8O05_06535</name>
</gene>
<dbReference type="OrthoDB" id="4280289at2"/>
<keyword evidence="8" id="KW-1185">Reference proteome</keyword>
<proteinExistence type="predicted"/>
<name>A0A7J5BC28_9MICO</name>
<evidence type="ECO:0000313" key="7">
    <source>
        <dbReference type="EMBL" id="KAB1643537.1"/>
    </source>
</evidence>
<evidence type="ECO:0000256" key="2">
    <source>
        <dbReference type="ARBA" id="ARBA00022603"/>
    </source>
</evidence>
<evidence type="ECO:0000256" key="1">
    <source>
        <dbReference type="ARBA" id="ARBA00011900"/>
    </source>
</evidence>
<keyword evidence="4" id="KW-0949">S-adenosyl-L-methionine</keyword>
<dbReference type="PANTHER" id="PTHR33841">
    <property type="entry name" value="DNA METHYLTRANSFERASE YEEA-RELATED"/>
    <property type="match status" value="1"/>
</dbReference>
<evidence type="ECO:0000256" key="4">
    <source>
        <dbReference type="ARBA" id="ARBA00022691"/>
    </source>
</evidence>